<comment type="function">
    <text evidence="2">Hydrolase that can remove 'Lys-48'-linked conjugated ubiquitin from proteins.</text>
</comment>
<evidence type="ECO:0000256" key="2">
    <source>
        <dbReference type="RuleBase" id="RU367088"/>
    </source>
</evidence>
<comment type="catalytic activity">
    <reaction evidence="2">
        <text>Thiol-dependent hydrolysis of ester, thioester, amide, peptide and isopeptide bonds formed by the C-terminal Gly of ubiquitin (a 76-residue protein attached to proteins as an intracellular targeting signal).</text>
        <dbReference type="EC" id="3.4.19.12"/>
    </reaction>
</comment>
<dbReference type="AlphaFoldDB" id="A0A7K6C2V2"/>
<accession>A0A7K6C2V2</accession>
<proteinExistence type="inferred from homology"/>
<dbReference type="PANTHER" id="PTHR12473">
    <property type="entry name" value="UBIQUITIN CARBOXYL-TERMINAL HYDROLASE MINDY-4-RELATED"/>
    <property type="match status" value="1"/>
</dbReference>
<dbReference type="GO" id="GO:0006508">
    <property type="term" value="P:proteolysis"/>
    <property type="evidence" value="ECO:0007669"/>
    <property type="project" value="UniProtKB-KW"/>
</dbReference>
<dbReference type="InterPro" id="IPR039785">
    <property type="entry name" value="MINY3/4"/>
</dbReference>
<evidence type="ECO:0000256" key="1">
    <source>
        <dbReference type="ARBA" id="ARBA00011074"/>
    </source>
</evidence>
<keyword evidence="2" id="KW-0788">Thiol protease</keyword>
<sequence length="159" mass="17474">FSGEWAAAHFRFRPPHSDLAYALEAGKGGTRAILVAVQAHIITYLLFTRETECTHLERLCRIGLWEQGQALAAALAETLWAAGGGGRAVVCLVTTPVTVMPCGGYRANSFTERIRLFKFSEKAAAQEFISNHLNCFKGEGGHGVILFLYSLLFSRTLKR</sequence>
<reference evidence="4 5" key="1">
    <citation type="submission" date="2019-09" db="EMBL/GenBank/DDBJ databases">
        <title>Bird 10,000 Genomes (B10K) Project - Family phase.</title>
        <authorList>
            <person name="Zhang G."/>
        </authorList>
    </citation>
    <scope>NUCLEOTIDE SEQUENCE [LARGE SCALE GENOMIC DNA]</scope>
    <source>
        <strain evidence="4">B10K-DU-012-10</strain>
        <tissue evidence="4">Blood</tissue>
    </source>
</reference>
<comment type="similarity">
    <text evidence="1 2">Belongs to the MINDY deubiquitinase family. FAM188 subfamily.</text>
</comment>
<evidence type="ECO:0000259" key="3">
    <source>
        <dbReference type="SMART" id="SM01174"/>
    </source>
</evidence>
<dbReference type="GO" id="GO:1990380">
    <property type="term" value="F:K48-linked deubiquitinase activity"/>
    <property type="evidence" value="ECO:0007669"/>
    <property type="project" value="UniProtKB-UniRule"/>
</dbReference>
<dbReference type="GO" id="GO:0004843">
    <property type="term" value="F:cysteine-type deubiquitinase activity"/>
    <property type="evidence" value="ECO:0007669"/>
    <property type="project" value="UniProtKB-UniRule"/>
</dbReference>
<feature type="non-terminal residue" evidence="4">
    <location>
        <position position="159"/>
    </location>
</feature>
<comment type="caution">
    <text evidence="4">The sequence shown here is derived from an EMBL/GenBank/DDBJ whole genome shotgun (WGS) entry which is preliminary data.</text>
</comment>
<feature type="domain" description="Deubiquitinating enzyme MINDY-3/4 conserved" evidence="3">
    <location>
        <begin position="1"/>
        <end position="159"/>
    </location>
</feature>
<keyword evidence="5" id="KW-1185">Reference proteome</keyword>
<dbReference type="SMART" id="SM01174">
    <property type="entry name" value="DUF4205"/>
    <property type="match status" value="1"/>
</dbReference>
<evidence type="ECO:0000313" key="5">
    <source>
        <dbReference type="Proteomes" id="UP000584880"/>
    </source>
</evidence>
<evidence type="ECO:0000313" key="4">
    <source>
        <dbReference type="EMBL" id="NWV08936.1"/>
    </source>
</evidence>
<dbReference type="Proteomes" id="UP000584880">
    <property type="component" value="Unassembled WGS sequence"/>
</dbReference>
<name>A0A7K6C2V2_PTIVI</name>
<dbReference type="EMBL" id="VZRJ01007450">
    <property type="protein sequence ID" value="NWV08936.1"/>
    <property type="molecule type" value="Genomic_DNA"/>
</dbReference>
<keyword evidence="2" id="KW-0645">Protease</keyword>
<keyword evidence="2" id="KW-0833">Ubl conjugation pathway</keyword>
<dbReference type="EC" id="3.4.19.12" evidence="2"/>
<organism evidence="4 5">
    <name type="scientific">Ptilonorhynchus violaceus</name>
    <name type="common">Satin bowerbird</name>
    <name type="synonym">Pyrrhocorax violaceus</name>
    <dbReference type="NCBI Taxonomy" id="28724"/>
    <lineage>
        <taxon>Eukaryota</taxon>
        <taxon>Metazoa</taxon>
        <taxon>Chordata</taxon>
        <taxon>Craniata</taxon>
        <taxon>Vertebrata</taxon>
        <taxon>Euteleostomi</taxon>
        <taxon>Archelosauria</taxon>
        <taxon>Archosauria</taxon>
        <taxon>Dinosauria</taxon>
        <taxon>Saurischia</taxon>
        <taxon>Theropoda</taxon>
        <taxon>Coelurosauria</taxon>
        <taxon>Aves</taxon>
        <taxon>Neognathae</taxon>
        <taxon>Neoaves</taxon>
        <taxon>Telluraves</taxon>
        <taxon>Australaves</taxon>
        <taxon>Passeriformes</taxon>
        <taxon>Ptilonorhynchidae</taxon>
        <taxon>Ptilonorhynchus</taxon>
    </lineage>
</organism>
<dbReference type="GO" id="GO:0071108">
    <property type="term" value="P:protein K48-linked deubiquitination"/>
    <property type="evidence" value="ECO:0007669"/>
    <property type="project" value="InterPro"/>
</dbReference>
<dbReference type="PANTHER" id="PTHR12473:SF18">
    <property type="entry name" value="INACTIVE UBIQUITIN CARBOXYL-TERMINAL HYDROLASE MINDY-4B"/>
    <property type="match status" value="1"/>
</dbReference>
<dbReference type="Pfam" id="PF13898">
    <property type="entry name" value="MINDY-3_4_CD"/>
    <property type="match status" value="1"/>
</dbReference>
<protein>
    <recommendedName>
        <fullName evidence="2">Ubiquitin carboxyl-terminal hydrolase MINDY</fullName>
        <ecNumber evidence="2">3.4.19.12</ecNumber>
    </recommendedName>
</protein>
<keyword evidence="2 4" id="KW-0378">Hydrolase</keyword>
<gene>
    <name evidence="4" type="primary">Mindy4b_1</name>
    <name evidence="4" type="ORF">PTIVIO_R15793</name>
</gene>
<dbReference type="InterPro" id="IPR025257">
    <property type="entry name" value="MINDY-3/4_CD"/>
</dbReference>
<feature type="non-terminal residue" evidence="4">
    <location>
        <position position="1"/>
    </location>
</feature>